<keyword evidence="2" id="KW-0732">Signal</keyword>
<dbReference type="GeneID" id="54580116"/>
<evidence type="ECO:0000313" key="4">
    <source>
        <dbReference type="Proteomes" id="UP000800094"/>
    </source>
</evidence>
<keyword evidence="4" id="KW-1185">Reference proteome</keyword>
<dbReference type="RefSeq" id="XP_033685286.1">
    <property type="nucleotide sequence ID" value="XM_033826786.1"/>
</dbReference>
<evidence type="ECO:0000256" key="2">
    <source>
        <dbReference type="SAM" id="SignalP"/>
    </source>
</evidence>
<feature type="compositionally biased region" description="Acidic residues" evidence="1">
    <location>
        <begin position="379"/>
        <end position="389"/>
    </location>
</feature>
<feature type="region of interest" description="Disordered" evidence="1">
    <location>
        <begin position="373"/>
        <end position="395"/>
    </location>
</feature>
<organism evidence="3 4">
    <name type="scientific">Trematosphaeria pertusa</name>
    <dbReference type="NCBI Taxonomy" id="390896"/>
    <lineage>
        <taxon>Eukaryota</taxon>
        <taxon>Fungi</taxon>
        <taxon>Dikarya</taxon>
        <taxon>Ascomycota</taxon>
        <taxon>Pezizomycotina</taxon>
        <taxon>Dothideomycetes</taxon>
        <taxon>Pleosporomycetidae</taxon>
        <taxon>Pleosporales</taxon>
        <taxon>Massarineae</taxon>
        <taxon>Trematosphaeriaceae</taxon>
        <taxon>Trematosphaeria</taxon>
    </lineage>
</organism>
<dbReference type="AlphaFoldDB" id="A0A6A6IK73"/>
<gene>
    <name evidence="3" type="ORF">BU26DRAFT_504640</name>
</gene>
<feature type="chain" id="PRO_5025690651" description="Ecp2 effector protein domain-containing protein" evidence="2">
    <location>
        <begin position="17"/>
        <end position="395"/>
    </location>
</feature>
<dbReference type="EMBL" id="ML987194">
    <property type="protein sequence ID" value="KAF2250282.1"/>
    <property type="molecule type" value="Genomic_DNA"/>
</dbReference>
<accession>A0A6A6IK73</accession>
<sequence length="395" mass="43022">MSKFLPFALLLTGAFAGPYYGNGTTNANQTSTRCFPDRGLVEADGYTAKAQLLDYLEQHRAVQLDGKGCLYKKVESTILWMCNQQTYDRNITLQEAQTGWTALVDTCAGGGSFAGEHRANGIKYAAYGTKAGVNIRPHPNRNDTMSPNRRWRLSSRADCNDVGTTGISHFDCPKPEGHVSDADGNCPGFDDTDNKCKSYCEIRRTGFLGPEEIVPGEAGEIAAKGKQVNVEKGKEISITHGFSVGLSAEIRQVVSLGVSYEFSITESTSTTIVHTGVEDPPERARWVYFARFIETCGDLSEKEYSEYSLGDPFSPPVKECVGDLKTTHNFCTMSPQIGSDGKPILFLAQQFVDSSGNPLPMEQQPTSYRDACVNRDGASVDDPDGDGEFECATSL</sequence>
<dbReference type="Proteomes" id="UP000800094">
    <property type="component" value="Unassembled WGS sequence"/>
</dbReference>
<name>A0A6A6IK73_9PLEO</name>
<evidence type="ECO:0000256" key="1">
    <source>
        <dbReference type="SAM" id="MobiDB-lite"/>
    </source>
</evidence>
<protein>
    <recommendedName>
        <fullName evidence="5">Ecp2 effector protein domain-containing protein</fullName>
    </recommendedName>
</protein>
<reference evidence="3" key="1">
    <citation type="journal article" date="2020" name="Stud. Mycol.">
        <title>101 Dothideomycetes genomes: a test case for predicting lifestyles and emergence of pathogens.</title>
        <authorList>
            <person name="Haridas S."/>
            <person name="Albert R."/>
            <person name="Binder M."/>
            <person name="Bloem J."/>
            <person name="Labutti K."/>
            <person name="Salamov A."/>
            <person name="Andreopoulos B."/>
            <person name="Baker S."/>
            <person name="Barry K."/>
            <person name="Bills G."/>
            <person name="Bluhm B."/>
            <person name="Cannon C."/>
            <person name="Castanera R."/>
            <person name="Culley D."/>
            <person name="Daum C."/>
            <person name="Ezra D."/>
            <person name="Gonzalez J."/>
            <person name="Henrissat B."/>
            <person name="Kuo A."/>
            <person name="Liang C."/>
            <person name="Lipzen A."/>
            <person name="Lutzoni F."/>
            <person name="Magnuson J."/>
            <person name="Mondo S."/>
            <person name="Nolan M."/>
            <person name="Ohm R."/>
            <person name="Pangilinan J."/>
            <person name="Park H.-J."/>
            <person name="Ramirez L."/>
            <person name="Alfaro M."/>
            <person name="Sun H."/>
            <person name="Tritt A."/>
            <person name="Yoshinaga Y."/>
            <person name="Zwiers L.-H."/>
            <person name="Turgeon B."/>
            <person name="Goodwin S."/>
            <person name="Spatafora J."/>
            <person name="Crous P."/>
            <person name="Grigoriev I."/>
        </authorList>
    </citation>
    <scope>NUCLEOTIDE SEQUENCE</scope>
    <source>
        <strain evidence="3">CBS 122368</strain>
    </source>
</reference>
<evidence type="ECO:0008006" key="5">
    <source>
        <dbReference type="Google" id="ProtNLM"/>
    </source>
</evidence>
<evidence type="ECO:0000313" key="3">
    <source>
        <dbReference type="EMBL" id="KAF2250282.1"/>
    </source>
</evidence>
<proteinExistence type="predicted"/>
<feature type="signal peptide" evidence="2">
    <location>
        <begin position="1"/>
        <end position="16"/>
    </location>
</feature>
<dbReference type="OrthoDB" id="3596036at2759"/>